<accession>A0AB94IMW4</accession>
<dbReference type="Gene3D" id="3.40.605.10">
    <property type="entry name" value="Aldehyde Dehydrogenase, Chain A, domain 1"/>
    <property type="match status" value="1"/>
</dbReference>
<dbReference type="InterPro" id="IPR016161">
    <property type="entry name" value="Ald_DH/histidinol_DH"/>
</dbReference>
<dbReference type="Gene3D" id="3.40.309.10">
    <property type="entry name" value="Aldehyde Dehydrogenase, Chain A, domain 2"/>
    <property type="match status" value="1"/>
</dbReference>
<dbReference type="InterPro" id="IPR015590">
    <property type="entry name" value="Aldehyde_DH_dom"/>
</dbReference>
<dbReference type="PANTHER" id="PTHR11699">
    <property type="entry name" value="ALDEHYDE DEHYDROGENASE-RELATED"/>
    <property type="match status" value="1"/>
</dbReference>
<feature type="active site" evidence="3">
    <location>
        <position position="259"/>
    </location>
</feature>
<dbReference type="FunFam" id="3.40.605.10:FF:000001">
    <property type="entry name" value="Aldehyde dehydrogenase 1"/>
    <property type="match status" value="1"/>
</dbReference>
<dbReference type="PROSITE" id="PS00687">
    <property type="entry name" value="ALDEHYDE_DEHYDR_GLU"/>
    <property type="match status" value="1"/>
</dbReference>
<dbReference type="Proteomes" id="UP000018877">
    <property type="component" value="Unassembled WGS sequence"/>
</dbReference>
<evidence type="ECO:0000256" key="3">
    <source>
        <dbReference type="PROSITE-ProRule" id="PRU10007"/>
    </source>
</evidence>
<evidence type="ECO:0000313" key="6">
    <source>
        <dbReference type="EMBL" id="ETI68293.1"/>
    </source>
</evidence>
<evidence type="ECO:0000259" key="5">
    <source>
        <dbReference type="Pfam" id="PF00171"/>
    </source>
</evidence>
<dbReference type="Pfam" id="PF00171">
    <property type="entry name" value="Aldedh"/>
    <property type="match status" value="1"/>
</dbReference>
<name>A0AB94IMW4_9BACI</name>
<sequence length="498" mass="54851">METLTQINPNTIEFAEKYGPIINGQMVEPINGYIDAVNPATGKVLSRIGRCGQEEIDQAVRAAREAFPGWSNTPIEERARLLNKIADVLEENQERLKLIECMDTGRALHEFDPDYQLSIYQFRYFAAAMLTFYEGESRPVQNGYLITKKEPLGVCAQIIPWNVPMIMTSFKLAPALAAGNTVVLKPAEDACLSVMEFMKLAAEILPKGVINVVPGYGEEAGQSLIDHPDIDKLAFTGSVNVGRLVGKKAGEKLIPVTLELGGKSPHIVFPDVDIDQAVENAVFAFTTFNGQSCILGTRLLIHHDIYDKFVEKLIERAKQVKIGPPTERSTRIGSIINEKQAKRVLNYFEIAKNEGAKILHGGNRVTVPGHENGYFIEPTVIEAEPHMRIAQEEIFGPACTVTRWNDEDEMIKIANGVDYGLAAGIMTNNLESALNTANKLEAGSVWINSYFNFQSGAPFGGYKNSGVGREYSKEALDAYSQSKTIVAAYKLPPAGFFK</sequence>
<dbReference type="RefSeq" id="WP_024028818.1">
    <property type="nucleotide sequence ID" value="NZ_ALAN01000072.1"/>
</dbReference>
<organism evidence="6 7">
    <name type="scientific">Neobacillus vireti LMG 21834</name>
    <dbReference type="NCBI Taxonomy" id="1131730"/>
    <lineage>
        <taxon>Bacteria</taxon>
        <taxon>Bacillati</taxon>
        <taxon>Bacillota</taxon>
        <taxon>Bacilli</taxon>
        <taxon>Bacillales</taxon>
        <taxon>Bacillaceae</taxon>
        <taxon>Neobacillus</taxon>
    </lineage>
</organism>
<gene>
    <name evidence="6" type="ORF">BAVI_13174</name>
</gene>
<dbReference type="EMBL" id="ALAN01000072">
    <property type="protein sequence ID" value="ETI68293.1"/>
    <property type="molecule type" value="Genomic_DNA"/>
</dbReference>
<evidence type="ECO:0000256" key="1">
    <source>
        <dbReference type="ARBA" id="ARBA00009986"/>
    </source>
</evidence>
<dbReference type="InterPro" id="IPR016162">
    <property type="entry name" value="Ald_DH_N"/>
</dbReference>
<comment type="caution">
    <text evidence="6">The sequence shown here is derived from an EMBL/GenBank/DDBJ whole genome shotgun (WGS) entry which is preliminary data.</text>
</comment>
<evidence type="ECO:0000256" key="4">
    <source>
        <dbReference type="RuleBase" id="RU003345"/>
    </source>
</evidence>
<feature type="domain" description="Aldehyde dehydrogenase" evidence="5">
    <location>
        <begin position="33"/>
        <end position="485"/>
    </location>
</feature>
<dbReference type="InterPro" id="IPR016163">
    <property type="entry name" value="Ald_DH_C"/>
</dbReference>
<dbReference type="AlphaFoldDB" id="A0AB94IMW4"/>
<reference evidence="6 7" key="1">
    <citation type="journal article" date="2014" name="Environ. Microbiol.">
        <title>The nitrate-ammonifying and nosZ-carrying bacterium Bacillus vireti is a potent source and sink for nitric and nitrous oxide under high nitrate conditions.</title>
        <authorList>
            <person name="Mania D."/>
            <person name="Heylen K."/>
            <person name="van Spanning R.J."/>
            <person name="Frostegard A."/>
        </authorList>
    </citation>
    <scope>NUCLEOTIDE SEQUENCE [LARGE SCALE GENOMIC DNA]</scope>
    <source>
        <strain evidence="6 7">LMG 21834</strain>
    </source>
</reference>
<dbReference type="InterPro" id="IPR029510">
    <property type="entry name" value="Ald_DH_CS_GLU"/>
</dbReference>
<evidence type="ECO:0000313" key="7">
    <source>
        <dbReference type="Proteomes" id="UP000018877"/>
    </source>
</evidence>
<dbReference type="SUPFAM" id="SSF53720">
    <property type="entry name" value="ALDH-like"/>
    <property type="match status" value="1"/>
</dbReference>
<proteinExistence type="inferred from homology"/>
<keyword evidence="7" id="KW-1185">Reference proteome</keyword>
<protein>
    <submittedName>
        <fullName evidence="6">Aldehyde dehydrogenase</fullName>
    </submittedName>
</protein>
<evidence type="ECO:0000256" key="2">
    <source>
        <dbReference type="ARBA" id="ARBA00023002"/>
    </source>
</evidence>
<dbReference type="FunFam" id="3.40.309.10:FF:000012">
    <property type="entry name" value="Betaine aldehyde dehydrogenase"/>
    <property type="match status" value="1"/>
</dbReference>
<comment type="similarity">
    <text evidence="1 4">Belongs to the aldehyde dehydrogenase family.</text>
</comment>
<dbReference type="GO" id="GO:0016620">
    <property type="term" value="F:oxidoreductase activity, acting on the aldehyde or oxo group of donors, NAD or NADP as acceptor"/>
    <property type="evidence" value="ECO:0007669"/>
    <property type="project" value="InterPro"/>
</dbReference>
<keyword evidence="2 4" id="KW-0560">Oxidoreductase</keyword>